<feature type="domain" description="Gfo/Idh/MocA-like oxidoreductase C-terminal" evidence="4">
    <location>
        <begin position="133"/>
        <end position="345"/>
    </location>
</feature>
<dbReference type="InterPro" id="IPR004104">
    <property type="entry name" value="Gfo/Idh/MocA-like_OxRdtase_C"/>
</dbReference>
<dbReference type="Proteomes" id="UP000675653">
    <property type="component" value="Unassembled WGS sequence"/>
</dbReference>
<dbReference type="SUPFAM" id="SSF55347">
    <property type="entry name" value="Glyceraldehyde-3-phosphate dehydrogenase-like, C-terminal domain"/>
    <property type="match status" value="1"/>
</dbReference>
<reference evidence="5 6" key="1">
    <citation type="submission" date="2021-04" db="EMBL/GenBank/DDBJ databases">
        <title>Draft Genome of Aeromonas popoffii ID682, isolated from a natural water source in Idaho.</title>
        <authorList>
            <person name="Testerman T."/>
            <person name="Graf J."/>
        </authorList>
    </citation>
    <scope>NUCLEOTIDE SEQUENCE [LARGE SCALE GENOMIC DNA]</scope>
    <source>
        <strain evidence="5 6">ID682</strain>
    </source>
</reference>
<sequence>MIQTLNAALVGYGFAGKTFHAPFLTTTPGLSLGWVVSRDAAKVEADLPGCRVGSLAEVLADPSVDLVVIATPNDTHAPIARQALLAGKHVVIDKPFALDLTEAKALVELAGKQRRLLSIFHNRRWDGDFLTVRRLLAEGALGQVAQFESHFDRYRPQVRQRWREAGGPGSGLWFDLGPHILDQALKLFGQPDWLQADLAQQRPGALTDDYFHVVLGYGERYGEMRVVLHGSCLVSATMPRFVIHGSEGSFIKFGMDVQEDQLKLGKRPPAADWGVDSEPGQLSRIRDGQFQQQTVVGEAGNYGAYYSGVCAAIKGEGENPVPASEALAVMALLDLARDSHQQGKRLACQNLSD</sequence>
<dbReference type="InterPro" id="IPR051317">
    <property type="entry name" value="Gfo/Idh/MocA_oxidoreduct"/>
</dbReference>
<dbReference type="EMBL" id="JAGRZL010000027">
    <property type="protein sequence ID" value="MBR7629511.1"/>
    <property type="molecule type" value="Genomic_DNA"/>
</dbReference>
<dbReference type="InterPro" id="IPR036291">
    <property type="entry name" value="NAD(P)-bd_dom_sf"/>
</dbReference>
<organism evidence="5 6">
    <name type="scientific">Aeromonas popoffii</name>
    <dbReference type="NCBI Taxonomy" id="70856"/>
    <lineage>
        <taxon>Bacteria</taxon>
        <taxon>Pseudomonadati</taxon>
        <taxon>Pseudomonadota</taxon>
        <taxon>Gammaproteobacteria</taxon>
        <taxon>Aeromonadales</taxon>
        <taxon>Aeromonadaceae</taxon>
        <taxon>Aeromonas</taxon>
    </lineage>
</organism>
<evidence type="ECO:0000256" key="1">
    <source>
        <dbReference type="ARBA" id="ARBA00010928"/>
    </source>
</evidence>
<dbReference type="Pfam" id="PF02894">
    <property type="entry name" value="GFO_IDH_MocA_C"/>
    <property type="match status" value="1"/>
</dbReference>
<gene>
    <name evidence="5" type="ORF">KAT72_10880</name>
</gene>
<keyword evidence="2" id="KW-0560">Oxidoreductase</keyword>
<dbReference type="SUPFAM" id="SSF51735">
    <property type="entry name" value="NAD(P)-binding Rossmann-fold domains"/>
    <property type="match status" value="1"/>
</dbReference>
<feature type="domain" description="Gfo/Idh/MocA-like oxidoreductase N-terminal" evidence="3">
    <location>
        <begin position="6"/>
        <end position="120"/>
    </location>
</feature>
<dbReference type="InterPro" id="IPR000683">
    <property type="entry name" value="Gfo/Idh/MocA-like_OxRdtase_N"/>
</dbReference>
<evidence type="ECO:0000256" key="2">
    <source>
        <dbReference type="ARBA" id="ARBA00023002"/>
    </source>
</evidence>
<dbReference type="PANTHER" id="PTHR43708">
    <property type="entry name" value="CONSERVED EXPRESSED OXIDOREDUCTASE (EUROFUNG)"/>
    <property type="match status" value="1"/>
</dbReference>
<name>A0ABS5GQU0_9GAMM</name>
<dbReference type="NCBIfam" id="NF008607">
    <property type="entry name" value="PRK11579.1"/>
    <property type="match status" value="1"/>
</dbReference>
<dbReference type="Pfam" id="PF01408">
    <property type="entry name" value="GFO_IDH_MocA"/>
    <property type="match status" value="1"/>
</dbReference>
<dbReference type="PANTHER" id="PTHR43708:SF5">
    <property type="entry name" value="CONSERVED EXPRESSED OXIDOREDUCTASE (EUROFUNG)-RELATED"/>
    <property type="match status" value="1"/>
</dbReference>
<comment type="caution">
    <text evidence="5">The sequence shown here is derived from an EMBL/GenBank/DDBJ whole genome shotgun (WGS) entry which is preliminary data.</text>
</comment>
<evidence type="ECO:0000259" key="4">
    <source>
        <dbReference type="Pfam" id="PF02894"/>
    </source>
</evidence>
<dbReference type="Gene3D" id="3.30.360.10">
    <property type="entry name" value="Dihydrodipicolinate Reductase, domain 2"/>
    <property type="match status" value="1"/>
</dbReference>
<evidence type="ECO:0000313" key="5">
    <source>
        <dbReference type="EMBL" id="MBR7629511.1"/>
    </source>
</evidence>
<dbReference type="Gene3D" id="3.40.50.720">
    <property type="entry name" value="NAD(P)-binding Rossmann-like Domain"/>
    <property type="match status" value="1"/>
</dbReference>
<keyword evidence="6" id="KW-1185">Reference proteome</keyword>
<dbReference type="RefSeq" id="WP_212513595.1">
    <property type="nucleotide sequence ID" value="NZ_CAWQDX010000049.1"/>
</dbReference>
<proteinExistence type="inferred from homology"/>
<accession>A0ABS5GQU0</accession>
<evidence type="ECO:0000259" key="3">
    <source>
        <dbReference type="Pfam" id="PF01408"/>
    </source>
</evidence>
<evidence type="ECO:0000313" key="6">
    <source>
        <dbReference type="Proteomes" id="UP000675653"/>
    </source>
</evidence>
<comment type="similarity">
    <text evidence="1">Belongs to the Gfo/Idh/MocA family.</text>
</comment>
<protein>
    <submittedName>
        <fullName evidence="5">Oxidoreductase</fullName>
    </submittedName>
</protein>